<name>A0A9P7A3D0_9AGAM</name>
<feature type="non-terminal residue" evidence="1">
    <location>
        <position position="1"/>
    </location>
</feature>
<gene>
    <name evidence="1" type="ORF">EV702DRAFT_927099</name>
</gene>
<dbReference type="EMBL" id="JABBWD010000006">
    <property type="protein sequence ID" value="KAG1781348.1"/>
    <property type="molecule type" value="Genomic_DNA"/>
</dbReference>
<dbReference type="Proteomes" id="UP000714275">
    <property type="component" value="Unassembled WGS sequence"/>
</dbReference>
<keyword evidence="2" id="KW-1185">Reference proteome</keyword>
<comment type="caution">
    <text evidence="1">The sequence shown here is derived from an EMBL/GenBank/DDBJ whole genome shotgun (WGS) entry which is preliminary data.</text>
</comment>
<evidence type="ECO:0000313" key="1">
    <source>
        <dbReference type="EMBL" id="KAG1781348.1"/>
    </source>
</evidence>
<dbReference type="AlphaFoldDB" id="A0A9P7A3D0"/>
<accession>A0A9P7A3D0</accession>
<protein>
    <submittedName>
        <fullName evidence="1">Uncharacterized protein</fullName>
    </submittedName>
</protein>
<organism evidence="1 2">
    <name type="scientific">Suillus placidus</name>
    <dbReference type="NCBI Taxonomy" id="48579"/>
    <lineage>
        <taxon>Eukaryota</taxon>
        <taxon>Fungi</taxon>
        <taxon>Dikarya</taxon>
        <taxon>Basidiomycota</taxon>
        <taxon>Agaricomycotina</taxon>
        <taxon>Agaricomycetes</taxon>
        <taxon>Agaricomycetidae</taxon>
        <taxon>Boletales</taxon>
        <taxon>Suillineae</taxon>
        <taxon>Suillaceae</taxon>
        <taxon>Suillus</taxon>
    </lineage>
</organism>
<evidence type="ECO:0000313" key="2">
    <source>
        <dbReference type="Proteomes" id="UP000714275"/>
    </source>
</evidence>
<proteinExistence type="predicted"/>
<feature type="non-terminal residue" evidence="1">
    <location>
        <position position="116"/>
    </location>
</feature>
<dbReference type="OrthoDB" id="2676448at2759"/>
<sequence length="116" mass="13340">DEDCKYAFLADFDLLCNAWADVSQTPWSSPAVRNAMDLHFKMCQAQEEISRLDVEVRHLVTYIRDEDNYLQVCEDQLQKASSPALAHQVAIHQNIRGCFNSCHLKRLDNISRLPGF</sequence>
<reference evidence="1" key="1">
    <citation type="journal article" date="2020" name="New Phytol.">
        <title>Comparative genomics reveals dynamic genome evolution in host specialist ectomycorrhizal fungi.</title>
        <authorList>
            <person name="Lofgren L.A."/>
            <person name="Nguyen N.H."/>
            <person name="Vilgalys R."/>
            <person name="Ruytinx J."/>
            <person name="Liao H.L."/>
            <person name="Branco S."/>
            <person name="Kuo A."/>
            <person name="LaButti K."/>
            <person name="Lipzen A."/>
            <person name="Andreopoulos W."/>
            <person name="Pangilinan J."/>
            <person name="Riley R."/>
            <person name="Hundley H."/>
            <person name="Na H."/>
            <person name="Barry K."/>
            <person name="Grigoriev I.V."/>
            <person name="Stajich J.E."/>
            <person name="Kennedy P.G."/>
        </authorList>
    </citation>
    <scope>NUCLEOTIDE SEQUENCE</scope>
    <source>
        <strain evidence="1">DOB743</strain>
    </source>
</reference>